<dbReference type="GO" id="GO:0016586">
    <property type="term" value="C:RSC-type complex"/>
    <property type="evidence" value="ECO:0007669"/>
    <property type="project" value="TreeGrafter"/>
</dbReference>
<keyword evidence="5" id="KW-1185">Reference proteome</keyword>
<dbReference type="Proteomes" id="UP001265746">
    <property type="component" value="Unassembled WGS sequence"/>
</dbReference>
<feature type="compositionally biased region" description="Acidic residues" evidence="3">
    <location>
        <begin position="28"/>
        <end position="41"/>
    </location>
</feature>
<comment type="caution">
    <text evidence="4">The sequence shown here is derived from an EMBL/GenBank/DDBJ whole genome shotgun (WGS) entry which is preliminary data.</text>
</comment>
<evidence type="ECO:0000256" key="1">
    <source>
        <dbReference type="ARBA" id="ARBA00023015"/>
    </source>
</evidence>
<dbReference type="GO" id="GO:0031490">
    <property type="term" value="F:chromatin DNA binding"/>
    <property type="evidence" value="ECO:0007669"/>
    <property type="project" value="TreeGrafter"/>
</dbReference>
<feature type="compositionally biased region" description="Acidic residues" evidence="3">
    <location>
        <begin position="69"/>
        <end position="78"/>
    </location>
</feature>
<dbReference type="EMBL" id="JAUJFL010000001">
    <property type="protein sequence ID" value="KAK2614011.1"/>
    <property type="molecule type" value="Genomic_DNA"/>
</dbReference>
<name>A0AAD9W9I2_PHOAM</name>
<evidence type="ECO:0000256" key="3">
    <source>
        <dbReference type="SAM" id="MobiDB-lite"/>
    </source>
</evidence>
<keyword evidence="1" id="KW-0805">Transcription regulation</keyword>
<proteinExistence type="predicted"/>
<feature type="compositionally biased region" description="Basic residues" evidence="3">
    <location>
        <begin position="91"/>
        <end position="101"/>
    </location>
</feature>
<dbReference type="InterPro" id="IPR013933">
    <property type="entry name" value="CRC_Rsc7/Swp82"/>
</dbReference>
<reference evidence="4" key="1">
    <citation type="submission" date="2023-06" db="EMBL/GenBank/DDBJ databases">
        <authorList>
            <person name="Noh H."/>
        </authorList>
    </citation>
    <scope>NUCLEOTIDE SEQUENCE</scope>
    <source>
        <strain evidence="4">DUCC20226</strain>
    </source>
</reference>
<accession>A0AAD9W9I2</accession>
<gene>
    <name evidence="4" type="ORF">N8I77_000872</name>
</gene>
<sequence>MSGRRSGRAAAKRAAAALENTPKTWKELEDDDEHMPDVEQDDDKKTDGDGDGDGDGDATDGEASAVAENAEEEVEDAPEDKSPSPPPQPVIRRKRLGRPPKVKPPGWDEGIEVPRDDATPRRRGRGGWRGRGGRKGQPAPVTQQAIEKDGPVYDIIEDELALPEDPEGETRVDKMGYLQGGREYRCRTFTIQGRGDRLYMLSTEPARCVGFRDSYLFFTKHRRLYKSIVTDEEKRDMIDRELIPHSYKGRSIGVVTARSVYREFGALILVGGRWIVDDYDIQRSRDEGHVEGALADPNDKYNPTEPYNKNQYVAWFGASQVYHTSAPIATTQVAELKKRRVAVNDVNWMFEHVREASNFNAQINAIRRRNNKGVYDVHTNTIQYPAIMQPTQARIEPVGPSDDDNLNVGSQIFPPLSPNIPRNFMVTDTYFETPPAGIAAVTYDNAPKGMANGEQGSDFLAPFRGLSAISDEIKDCLPPECREAFDKAVAQEQNWHAKWGVEASAKSRRNPVIDKAIVPYSAR</sequence>
<evidence type="ECO:0008006" key="6">
    <source>
        <dbReference type="Google" id="ProtNLM"/>
    </source>
</evidence>
<evidence type="ECO:0000313" key="4">
    <source>
        <dbReference type="EMBL" id="KAK2614011.1"/>
    </source>
</evidence>
<organism evidence="4 5">
    <name type="scientific">Phomopsis amygdali</name>
    <name type="common">Fusicoccum amygdali</name>
    <dbReference type="NCBI Taxonomy" id="1214568"/>
    <lineage>
        <taxon>Eukaryota</taxon>
        <taxon>Fungi</taxon>
        <taxon>Dikarya</taxon>
        <taxon>Ascomycota</taxon>
        <taxon>Pezizomycotina</taxon>
        <taxon>Sordariomycetes</taxon>
        <taxon>Sordariomycetidae</taxon>
        <taxon>Diaporthales</taxon>
        <taxon>Diaporthaceae</taxon>
        <taxon>Diaporthe</taxon>
    </lineage>
</organism>
<feature type="compositionally biased region" description="Acidic residues" evidence="3">
    <location>
        <begin position="49"/>
        <end position="60"/>
    </location>
</feature>
<dbReference type="PANTHER" id="PTHR22597:SF3">
    <property type="entry name" value="CHROMATIN STRUCTURE-REMODELING COMPLEX SUBUNIT RSC7"/>
    <property type="match status" value="1"/>
</dbReference>
<evidence type="ECO:0000313" key="5">
    <source>
        <dbReference type="Proteomes" id="UP001265746"/>
    </source>
</evidence>
<feature type="region of interest" description="Disordered" evidence="3">
    <location>
        <begin position="1"/>
        <end position="148"/>
    </location>
</feature>
<dbReference type="Pfam" id="PF08624">
    <property type="entry name" value="CRC_subunit"/>
    <property type="match status" value="1"/>
</dbReference>
<feature type="compositionally biased region" description="Basic residues" evidence="3">
    <location>
        <begin position="1"/>
        <end position="11"/>
    </location>
</feature>
<protein>
    <recommendedName>
        <fullName evidence="6">Chromatin structure-remodeling complex subunit rsc7</fullName>
    </recommendedName>
</protein>
<dbReference type="PANTHER" id="PTHR22597">
    <property type="entry name" value="POLYCOMB GROUP PROTEIN"/>
    <property type="match status" value="1"/>
</dbReference>
<feature type="compositionally biased region" description="Basic residues" evidence="3">
    <location>
        <begin position="121"/>
        <end position="134"/>
    </location>
</feature>
<evidence type="ECO:0000256" key="2">
    <source>
        <dbReference type="ARBA" id="ARBA00023163"/>
    </source>
</evidence>
<keyword evidence="2" id="KW-0804">Transcription</keyword>
<dbReference type="AlphaFoldDB" id="A0AAD9W9I2"/>